<accession>A0ABW2CQH6</accession>
<name>A0ABW2CQH6_9ACTN</name>
<keyword evidence="3" id="KW-1185">Reference proteome</keyword>
<proteinExistence type="predicted"/>
<protein>
    <submittedName>
        <fullName evidence="2">Uncharacterized protein</fullName>
    </submittedName>
</protein>
<evidence type="ECO:0000313" key="3">
    <source>
        <dbReference type="Proteomes" id="UP001596380"/>
    </source>
</evidence>
<feature type="compositionally biased region" description="Basic and acidic residues" evidence="1">
    <location>
        <begin position="453"/>
        <end position="466"/>
    </location>
</feature>
<evidence type="ECO:0000256" key="1">
    <source>
        <dbReference type="SAM" id="MobiDB-lite"/>
    </source>
</evidence>
<evidence type="ECO:0000313" key="2">
    <source>
        <dbReference type="EMBL" id="MFC6884072.1"/>
    </source>
</evidence>
<sequence>MPEDGPAPEAGTAAAAGLLGVLRDLALARRRPVRDLAAHEQVHWLADLPGDVYVETDAGPGDVLFSVPVIPLTPPAVLEEFDGWLGLRHWYRTLRDIAERVPAQGHETVLAAGLLTWRPDGGTAVRDHLLATPVRVAVDERTGRVDVVLAGHTLLRDRDLLAGLPGYLPARTDWVREAVQTGQGFGLRASTGDVLRKWAGTALADDVAYREDWAPDATGPAPGVPRLRLAPALVVRTPVRAEVADYYDALLARLAEPGAVVPGGLARFLAPAHPTPLLHIDAPAPRTVPNLLAGLLVRGQRVLVATADGTSAARLRAALPAEIAALTALPEPAGDAAGSAVAAALLDRATGHDPRSHARHIADLAEREEGARREVAALRERAAGADGPAGPSGAPGACDLGPGYLGDRAELERRVRAEAADHGWLPSRPGLPDDPPLSGLEAAELVRLLAGETPERQARTAQRDVDPGSLPSAPYVRTLIEAEAAAAERAERSETDLSRRLRGADVTLLARLDGCASVVVAALRDLGLDGHPSGWKPHDLAARAFADALAHRRPHVWARVAEMSAQAEWAERSLDGIRAHHVELPPGDLHYRRLASTAQDLRNYLADGGTLKRGPLRSSAQRQAEPLLAAVTVDGVPPTTPELLDVLFAELMVRMACQELQYVWEAAGVSFPADVPLADRVARFSRAHARLTRIREALPALEETAELLGASGLGVPLTHPLQWHGYVAALESALLGVGVDRAAADLAALLASIGAEDDDPPELREAVDAIAARDAARYGRALAALADGRHDRALQLRCEELLGRVSAVHPDLAYLLAATDGDAVWPARMERWDQAWAWARAAGRLSALPAAPGAGHPAGPPPDLGRRLAEAEARLRDIGTELSAARAWGACLARLASGAADPYEIVPAWIVPLWRVPDVVPPRPDSFDVVIVDGENGAGAEALFVLWLAPRLILAGPPGPPLPPPAAPLPPGPIDPRTGLFETLLAHFTAPAQAPAREPIQEPVQEPEPVFQEPEPVPEPDEPEETEERPYGVVRRGRSIVSYRRPELVEFVERIARREPDLDDEQIIELARRLLGCPEDEALLVGARLRFAVEAYREGRAQ</sequence>
<feature type="compositionally biased region" description="Acidic residues" evidence="1">
    <location>
        <begin position="1016"/>
        <end position="1027"/>
    </location>
</feature>
<organism evidence="2 3">
    <name type="scientific">Actinomadura yumaensis</name>
    <dbReference type="NCBI Taxonomy" id="111807"/>
    <lineage>
        <taxon>Bacteria</taxon>
        <taxon>Bacillati</taxon>
        <taxon>Actinomycetota</taxon>
        <taxon>Actinomycetes</taxon>
        <taxon>Streptosporangiales</taxon>
        <taxon>Thermomonosporaceae</taxon>
        <taxon>Actinomadura</taxon>
    </lineage>
</organism>
<dbReference type="RefSeq" id="WP_378063757.1">
    <property type="nucleotide sequence ID" value="NZ_JBHSXS010000024.1"/>
</dbReference>
<feature type="compositionally biased region" description="Low complexity" evidence="1">
    <location>
        <begin position="1001"/>
        <end position="1014"/>
    </location>
</feature>
<reference evidence="3" key="1">
    <citation type="journal article" date="2019" name="Int. J. Syst. Evol. Microbiol.">
        <title>The Global Catalogue of Microorganisms (GCM) 10K type strain sequencing project: providing services to taxonomists for standard genome sequencing and annotation.</title>
        <authorList>
            <consortium name="The Broad Institute Genomics Platform"/>
            <consortium name="The Broad Institute Genome Sequencing Center for Infectious Disease"/>
            <person name="Wu L."/>
            <person name="Ma J."/>
        </authorList>
    </citation>
    <scope>NUCLEOTIDE SEQUENCE [LARGE SCALE GENOMIC DNA]</scope>
    <source>
        <strain evidence="3">JCM 3369</strain>
    </source>
</reference>
<feature type="region of interest" description="Disordered" evidence="1">
    <location>
        <begin position="451"/>
        <end position="473"/>
    </location>
</feature>
<feature type="compositionally biased region" description="Low complexity" evidence="1">
    <location>
        <begin position="384"/>
        <end position="397"/>
    </location>
</feature>
<feature type="region of interest" description="Disordered" evidence="1">
    <location>
        <begin position="382"/>
        <end position="401"/>
    </location>
</feature>
<gene>
    <name evidence="2" type="ORF">ACFQKB_30230</name>
</gene>
<dbReference type="EMBL" id="JBHSXS010000024">
    <property type="protein sequence ID" value="MFC6884072.1"/>
    <property type="molecule type" value="Genomic_DNA"/>
</dbReference>
<dbReference type="Proteomes" id="UP001596380">
    <property type="component" value="Unassembled WGS sequence"/>
</dbReference>
<comment type="caution">
    <text evidence="2">The sequence shown here is derived from an EMBL/GenBank/DDBJ whole genome shotgun (WGS) entry which is preliminary data.</text>
</comment>
<feature type="region of interest" description="Disordered" evidence="1">
    <location>
        <begin position="995"/>
        <end position="1031"/>
    </location>
</feature>